<gene>
    <name evidence="3" type="ORF">LWI28_023461</name>
</gene>
<name>A0AAD5NYZ3_ACENE</name>
<sequence>MSLVLLLLPHSSPVFGMWVQADDLHSHRPVICGADHSCFGWFLGGQPPQKPLCLSTKTKTQSKVAVAKRPSPHLAANSAKDNGASSSHHFEIDQESIQQSDEEAIQQSHEEANEDYSASSSDHLE</sequence>
<accession>A0AAD5NYZ3</accession>
<dbReference type="Proteomes" id="UP001064489">
    <property type="component" value="Chromosome 3"/>
</dbReference>
<reference evidence="3" key="1">
    <citation type="journal article" date="2022" name="Plant J.">
        <title>Strategies of tolerance reflected in two North American maple genomes.</title>
        <authorList>
            <person name="McEvoy S.L."/>
            <person name="Sezen U.U."/>
            <person name="Trouern-Trend A."/>
            <person name="McMahon S.M."/>
            <person name="Schaberg P.G."/>
            <person name="Yang J."/>
            <person name="Wegrzyn J.L."/>
            <person name="Swenson N.G."/>
        </authorList>
    </citation>
    <scope>NUCLEOTIDE SEQUENCE</scope>
    <source>
        <strain evidence="3">91603</strain>
    </source>
</reference>
<organism evidence="3 4">
    <name type="scientific">Acer negundo</name>
    <name type="common">Box elder</name>
    <dbReference type="NCBI Taxonomy" id="4023"/>
    <lineage>
        <taxon>Eukaryota</taxon>
        <taxon>Viridiplantae</taxon>
        <taxon>Streptophyta</taxon>
        <taxon>Embryophyta</taxon>
        <taxon>Tracheophyta</taxon>
        <taxon>Spermatophyta</taxon>
        <taxon>Magnoliopsida</taxon>
        <taxon>eudicotyledons</taxon>
        <taxon>Gunneridae</taxon>
        <taxon>Pentapetalae</taxon>
        <taxon>rosids</taxon>
        <taxon>malvids</taxon>
        <taxon>Sapindales</taxon>
        <taxon>Sapindaceae</taxon>
        <taxon>Hippocastanoideae</taxon>
        <taxon>Acereae</taxon>
        <taxon>Acer</taxon>
    </lineage>
</organism>
<evidence type="ECO:0000256" key="2">
    <source>
        <dbReference type="SAM" id="SignalP"/>
    </source>
</evidence>
<dbReference type="EMBL" id="JAJSOW010000100">
    <property type="protein sequence ID" value="KAI9187022.1"/>
    <property type="molecule type" value="Genomic_DNA"/>
</dbReference>
<feature type="chain" id="PRO_5041973421" description="Secreted protein" evidence="2">
    <location>
        <begin position="17"/>
        <end position="125"/>
    </location>
</feature>
<evidence type="ECO:0008006" key="5">
    <source>
        <dbReference type="Google" id="ProtNLM"/>
    </source>
</evidence>
<reference evidence="3" key="2">
    <citation type="submission" date="2023-02" db="EMBL/GenBank/DDBJ databases">
        <authorList>
            <person name="Swenson N.G."/>
            <person name="Wegrzyn J.L."/>
            <person name="Mcevoy S.L."/>
        </authorList>
    </citation>
    <scope>NUCLEOTIDE SEQUENCE</scope>
    <source>
        <strain evidence="3">91603</strain>
        <tissue evidence="3">Leaf</tissue>
    </source>
</reference>
<comment type="caution">
    <text evidence="3">The sequence shown here is derived from an EMBL/GenBank/DDBJ whole genome shotgun (WGS) entry which is preliminary data.</text>
</comment>
<proteinExistence type="predicted"/>
<feature type="region of interest" description="Disordered" evidence="1">
    <location>
        <begin position="64"/>
        <end position="125"/>
    </location>
</feature>
<protein>
    <recommendedName>
        <fullName evidence="5">Secreted protein</fullName>
    </recommendedName>
</protein>
<evidence type="ECO:0000313" key="3">
    <source>
        <dbReference type="EMBL" id="KAI9187022.1"/>
    </source>
</evidence>
<keyword evidence="4" id="KW-1185">Reference proteome</keyword>
<evidence type="ECO:0000313" key="4">
    <source>
        <dbReference type="Proteomes" id="UP001064489"/>
    </source>
</evidence>
<feature type="signal peptide" evidence="2">
    <location>
        <begin position="1"/>
        <end position="16"/>
    </location>
</feature>
<evidence type="ECO:0000256" key="1">
    <source>
        <dbReference type="SAM" id="MobiDB-lite"/>
    </source>
</evidence>
<dbReference type="AlphaFoldDB" id="A0AAD5NYZ3"/>
<feature type="compositionally biased region" description="Polar residues" evidence="1">
    <location>
        <begin position="116"/>
        <end position="125"/>
    </location>
</feature>
<keyword evidence="2" id="KW-0732">Signal</keyword>